<protein>
    <recommendedName>
        <fullName evidence="9">Peptidase C1A papain C-terminal domain-containing protein</fullName>
    </recommendedName>
</protein>
<evidence type="ECO:0000256" key="4">
    <source>
        <dbReference type="ARBA" id="ARBA00022801"/>
    </source>
</evidence>
<dbReference type="Pfam" id="PF00112">
    <property type="entry name" value="Peptidase_C1"/>
    <property type="match status" value="1"/>
</dbReference>
<dbReference type="PROSITE" id="PS00639">
    <property type="entry name" value="THIOL_PROTEASE_HIS"/>
    <property type="match status" value="1"/>
</dbReference>
<keyword evidence="4" id="KW-0378">Hydrolase</keyword>
<dbReference type="PROSITE" id="PS00139">
    <property type="entry name" value="THIOL_PROTEASE_CYS"/>
    <property type="match status" value="1"/>
</dbReference>
<dbReference type="AlphaFoldDB" id="A0A7M5X4G5"/>
<dbReference type="InterPro" id="IPR025660">
    <property type="entry name" value="Pept_his_AS"/>
</dbReference>
<dbReference type="SUPFAM" id="SSF54001">
    <property type="entry name" value="Cysteine proteinases"/>
    <property type="match status" value="1"/>
</dbReference>
<feature type="signal peptide" evidence="8">
    <location>
        <begin position="1"/>
        <end position="15"/>
    </location>
</feature>
<reference evidence="10" key="1">
    <citation type="submission" date="2021-01" db="UniProtKB">
        <authorList>
            <consortium name="EnsemblMetazoa"/>
        </authorList>
    </citation>
    <scope>IDENTIFICATION</scope>
</reference>
<keyword evidence="6" id="KW-0865">Zymogen</keyword>
<dbReference type="GeneID" id="136806583"/>
<evidence type="ECO:0000256" key="8">
    <source>
        <dbReference type="SAM" id="SignalP"/>
    </source>
</evidence>
<dbReference type="EnsemblMetazoa" id="CLYHEMT017672.2">
    <property type="protein sequence ID" value="CLYHEMP017672.2"/>
    <property type="gene ID" value="CLYHEMG017672"/>
</dbReference>
<dbReference type="InterPro" id="IPR013128">
    <property type="entry name" value="Peptidase_C1A"/>
</dbReference>
<dbReference type="Gene3D" id="3.90.70.10">
    <property type="entry name" value="Cysteine proteinases"/>
    <property type="match status" value="1"/>
</dbReference>
<feature type="domain" description="Peptidase C1A papain C-terminal" evidence="9">
    <location>
        <begin position="83"/>
        <end position="333"/>
    </location>
</feature>
<evidence type="ECO:0000256" key="5">
    <source>
        <dbReference type="ARBA" id="ARBA00022807"/>
    </source>
</evidence>
<evidence type="ECO:0000256" key="2">
    <source>
        <dbReference type="ARBA" id="ARBA00022670"/>
    </source>
</evidence>
<proteinExistence type="inferred from homology"/>
<dbReference type="Proteomes" id="UP000594262">
    <property type="component" value="Unplaced"/>
</dbReference>
<dbReference type="GO" id="GO:0004197">
    <property type="term" value="F:cysteine-type endopeptidase activity"/>
    <property type="evidence" value="ECO:0007669"/>
    <property type="project" value="InterPro"/>
</dbReference>
<dbReference type="InterPro" id="IPR025661">
    <property type="entry name" value="Pept_asp_AS"/>
</dbReference>
<keyword evidence="11" id="KW-1185">Reference proteome</keyword>
<dbReference type="PROSITE" id="PS00640">
    <property type="entry name" value="THIOL_PROTEASE_ASN"/>
    <property type="match status" value="1"/>
</dbReference>
<dbReference type="InterPro" id="IPR038765">
    <property type="entry name" value="Papain-like_cys_pep_sf"/>
</dbReference>
<evidence type="ECO:0000313" key="11">
    <source>
        <dbReference type="Proteomes" id="UP000594262"/>
    </source>
</evidence>
<dbReference type="RefSeq" id="XP_066919274.1">
    <property type="nucleotide sequence ID" value="XM_067063173.1"/>
</dbReference>
<evidence type="ECO:0000256" key="7">
    <source>
        <dbReference type="ARBA" id="ARBA00023157"/>
    </source>
</evidence>
<sequence length="335" mass="36835">MNALALCCLLSVAFAKPSQNGLYNPLFQDIIDEVNSKQTTWKAGHNFDANVDHAYLKHLCGTFLDDPIRESLPEKQDFETVELPDEFDSRTKWGEICPSTKEVRDQGNCGSCWAFGAVEAFTDRICIASNGEKKPHISAEDLLSCCGFWCGMGCNGGFLGGAWNFFKRTGCVTGGQYSTKEGCRPYSIPACEHHTTGHLKPCSGDSHTPSCEKECRQGYNVSYTEDRHYVKTKYTVSSDQTKIMTDIMTNGPVEGAFTVYADFPNYKSGVYQHTTGSQLGGHAIKILGWGTENGTPYWLVANSWNPDWGNKGFFKIKRGGNECGIESSITAGIPA</sequence>
<dbReference type="FunFam" id="3.90.70.10:FF:000031">
    <property type="entry name" value="Cathepsin B"/>
    <property type="match status" value="1"/>
</dbReference>
<dbReference type="InterPro" id="IPR000668">
    <property type="entry name" value="Peptidase_C1A_C"/>
</dbReference>
<evidence type="ECO:0000256" key="6">
    <source>
        <dbReference type="ARBA" id="ARBA00023145"/>
    </source>
</evidence>
<evidence type="ECO:0000313" key="10">
    <source>
        <dbReference type="EnsemblMetazoa" id="CLYHEMP017672.2"/>
    </source>
</evidence>
<comment type="similarity">
    <text evidence="1">Belongs to the peptidase C1 family.</text>
</comment>
<dbReference type="PRINTS" id="PR00705">
    <property type="entry name" value="PAPAIN"/>
</dbReference>
<dbReference type="InterPro" id="IPR000169">
    <property type="entry name" value="Pept_cys_AS"/>
</dbReference>
<feature type="chain" id="PRO_5029758216" description="Peptidase C1A papain C-terminal domain-containing protein" evidence="8">
    <location>
        <begin position="16"/>
        <end position="335"/>
    </location>
</feature>
<keyword evidence="3 8" id="KW-0732">Signal</keyword>
<dbReference type="OrthoDB" id="640249at2759"/>
<dbReference type="SMART" id="SM00645">
    <property type="entry name" value="Pept_C1"/>
    <property type="match status" value="1"/>
</dbReference>
<keyword evidence="2" id="KW-0645">Protease</keyword>
<evidence type="ECO:0000259" key="9">
    <source>
        <dbReference type="SMART" id="SM00645"/>
    </source>
</evidence>
<keyword evidence="5" id="KW-0788">Thiol protease</keyword>
<dbReference type="CDD" id="cd02620">
    <property type="entry name" value="Peptidase_C1A_CathepsinB"/>
    <property type="match status" value="1"/>
</dbReference>
<evidence type="ECO:0000256" key="3">
    <source>
        <dbReference type="ARBA" id="ARBA00022729"/>
    </source>
</evidence>
<accession>A0A7M5X4G5</accession>
<dbReference type="Pfam" id="PF08127">
    <property type="entry name" value="Propeptide_C1"/>
    <property type="match status" value="1"/>
</dbReference>
<dbReference type="PANTHER" id="PTHR12411">
    <property type="entry name" value="CYSTEINE PROTEASE FAMILY C1-RELATED"/>
    <property type="match status" value="1"/>
</dbReference>
<dbReference type="GO" id="GO:0006508">
    <property type="term" value="P:proteolysis"/>
    <property type="evidence" value="ECO:0007669"/>
    <property type="project" value="UniProtKB-KW"/>
</dbReference>
<keyword evidence="7" id="KW-1015">Disulfide bond</keyword>
<dbReference type="InterPro" id="IPR012599">
    <property type="entry name" value="Propeptide_C1A"/>
</dbReference>
<evidence type="ECO:0000256" key="1">
    <source>
        <dbReference type="ARBA" id="ARBA00008455"/>
    </source>
</evidence>
<organism evidence="10 11">
    <name type="scientific">Clytia hemisphaerica</name>
    <dbReference type="NCBI Taxonomy" id="252671"/>
    <lineage>
        <taxon>Eukaryota</taxon>
        <taxon>Metazoa</taxon>
        <taxon>Cnidaria</taxon>
        <taxon>Hydrozoa</taxon>
        <taxon>Hydroidolina</taxon>
        <taxon>Leptothecata</taxon>
        <taxon>Obeliida</taxon>
        <taxon>Clytiidae</taxon>
        <taxon>Clytia</taxon>
    </lineage>
</organism>
<name>A0A7M5X4G5_9CNID</name>